<evidence type="ECO:0000256" key="1">
    <source>
        <dbReference type="ARBA" id="ARBA00007118"/>
    </source>
</evidence>
<dbReference type="PANTHER" id="PTHR43673">
    <property type="entry name" value="NAD(P)H NITROREDUCTASE YDGI-RELATED"/>
    <property type="match status" value="1"/>
</dbReference>
<dbReference type="SUPFAM" id="SSF55469">
    <property type="entry name" value="FMN-dependent nitroreductase-like"/>
    <property type="match status" value="1"/>
</dbReference>
<protein>
    <submittedName>
        <fullName evidence="4">Nitroreductase family protein</fullName>
    </submittedName>
</protein>
<comment type="similarity">
    <text evidence="1">Belongs to the nitroreductase family.</text>
</comment>
<dbReference type="Proteomes" id="UP000538292">
    <property type="component" value="Unassembled WGS sequence"/>
</dbReference>
<gene>
    <name evidence="4" type="ORF">H2C83_12180</name>
</gene>
<evidence type="ECO:0000259" key="3">
    <source>
        <dbReference type="Pfam" id="PF00881"/>
    </source>
</evidence>
<dbReference type="InterPro" id="IPR029479">
    <property type="entry name" value="Nitroreductase"/>
</dbReference>
<keyword evidence="2" id="KW-0560">Oxidoreductase</keyword>
<comment type="caution">
    <text evidence="4">The sequence shown here is derived from an EMBL/GenBank/DDBJ whole genome shotgun (WGS) entry which is preliminary data.</text>
</comment>
<name>A0A7W1XU04_9BACL</name>
<dbReference type="Pfam" id="PF00881">
    <property type="entry name" value="Nitroreductase"/>
    <property type="match status" value="1"/>
</dbReference>
<proteinExistence type="inferred from homology"/>
<dbReference type="CDD" id="cd02137">
    <property type="entry name" value="MhqN-like"/>
    <property type="match status" value="1"/>
</dbReference>
<dbReference type="RefSeq" id="WP_181741213.1">
    <property type="nucleotide sequence ID" value="NZ_JACEOL010000038.1"/>
</dbReference>
<dbReference type="EMBL" id="JACEOL010000038">
    <property type="protein sequence ID" value="MBA4603062.1"/>
    <property type="molecule type" value="Genomic_DNA"/>
</dbReference>
<accession>A0A7W1XU04</accession>
<organism evidence="4 5">
    <name type="scientific">Thermoactinomyces mirandus</name>
    <dbReference type="NCBI Taxonomy" id="2756294"/>
    <lineage>
        <taxon>Bacteria</taxon>
        <taxon>Bacillati</taxon>
        <taxon>Bacillota</taxon>
        <taxon>Bacilli</taxon>
        <taxon>Bacillales</taxon>
        <taxon>Thermoactinomycetaceae</taxon>
        <taxon>Thermoactinomyces</taxon>
    </lineage>
</organism>
<evidence type="ECO:0000313" key="5">
    <source>
        <dbReference type="Proteomes" id="UP000538292"/>
    </source>
</evidence>
<dbReference type="AlphaFoldDB" id="A0A7W1XU04"/>
<dbReference type="InterPro" id="IPR000415">
    <property type="entry name" value="Nitroreductase-like"/>
</dbReference>
<reference evidence="4 5" key="1">
    <citation type="submission" date="2020-07" db="EMBL/GenBank/DDBJ databases">
        <title>Thermoactinomyces phylogeny.</title>
        <authorList>
            <person name="Dunlap C."/>
        </authorList>
    </citation>
    <scope>NUCLEOTIDE SEQUENCE [LARGE SCALE GENOMIC DNA]</scope>
    <source>
        <strain evidence="4 5">AMNI-1</strain>
    </source>
</reference>
<sequence length="208" mass="23366">MSTAADVIEVMKARASVRKYDPQAKIPQEELDEILEIATRVPSSWNLQHWRFLVIASPEMKERLRTIANNQAQVSEASVTVVVLGDLKANETARVVYGESLKKGEISWEVYDRMIGQVDEAYQNNFQFARDEAMLNAGLAAMQIMLAAKAKGYDTCPIGGFDRKKLVEAFRVPDRYIPVMLISIGKKAGSVRPTQRLSLDQVTIRESF</sequence>
<dbReference type="GO" id="GO:0016491">
    <property type="term" value="F:oxidoreductase activity"/>
    <property type="evidence" value="ECO:0007669"/>
    <property type="project" value="UniProtKB-KW"/>
</dbReference>
<feature type="domain" description="Nitroreductase" evidence="3">
    <location>
        <begin position="12"/>
        <end position="186"/>
    </location>
</feature>
<dbReference type="Gene3D" id="3.40.109.10">
    <property type="entry name" value="NADH Oxidase"/>
    <property type="match status" value="1"/>
</dbReference>
<evidence type="ECO:0000256" key="2">
    <source>
        <dbReference type="ARBA" id="ARBA00023002"/>
    </source>
</evidence>
<dbReference type="PANTHER" id="PTHR43673:SF3">
    <property type="entry name" value="NAD(P)H NITROREDUCTASE YODC-RELATED"/>
    <property type="match status" value="1"/>
</dbReference>
<keyword evidence="5" id="KW-1185">Reference proteome</keyword>
<evidence type="ECO:0000313" key="4">
    <source>
        <dbReference type="EMBL" id="MBA4603062.1"/>
    </source>
</evidence>